<accession>A0A0B2QM54</accession>
<gene>
    <name evidence="1" type="ORF">glysoja_037720</name>
</gene>
<dbReference type="AlphaFoldDB" id="A0A0B2QM54"/>
<sequence>MKSRIKLEVIRLPIGTIADIDKGDMEGEGGVRVEDVEEGEVETKEFEWKEFGKVEKRCVIPRGVKVAGVVGVDVGEGGEVKSVVTWFGMLLQIHQHCCLRRRKT</sequence>
<reference evidence="1" key="1">
    <citation type="submission" date="2014-07" db="EMBL/GenBank/DDBJ databases">
        <title>Identification of a novel salt tolerance gene in wild soybean by whole-genome sequencing.</title>
        <authorList>
            <person name="Lam H.-M."/>
            <person name="Qi X."/>
            <person name="Li M.-W."/>
            <person name="Liu X."/>
            <person name="Xie M."/>
            <person name="Ni M."/>
            <person name="Xu X."/>
        </authorList>
    </citation>
    <scope>NUCLEOTIDE SEQUENCE [LARGE SCALE GENOMIC DNA]</scope>
    <source>
        <tissue evidence="1">Root</tissue>
    </source>
</reference>
<organism evidence="1">
    <name type="scientific">Glycine soja</name>
    <name type="common">Wild soybean</name>
    <dbReference type="NCBI Taxonomy" id="3848"/>
    <lineage>
        <taxon>Eukaryota</taxon>
        <taxon>Viridiplantae</taxon>
        <taxon>Streptophyta</taxon>
        <taxon>Embryophyta</taxon>
        <taxon>Tracheophyta</taxon>
        <taxon>Spermatophyta</taxon>
        <taxon>Magnoliopsida</taxon>
        <taxon>eudicotyledons</taxon>
        <taxon>Gunneridae</taxon>
        <taxon>Pentapetalae</taxon>
        <taxon>rosids</taxon>
        <taxon>fabids</taxon>
        <taxon>Fabales</taxon>
        <taxon>Fabaceae</taxon>
        <taxon>Papilionoideae</taxon>
        <taxon>50 kb inversion clade</taxon>
        <taxon>NPAAA clade</taxon>
        <taxon>indigoferoid/millettioid clade</taxon>
        <taxon>Phaseoleae</taxon>
        <taxon>Glycine</taxon>
        <taxon>Glycine subgen. Soja</taxon>
    </lineage>
</organism>
<name>A0A0B2QM54_GLYSO</name>
<dbReference type="Proteomes" id="UP000053555">
    <property type="component" value="Unassembled WGS sequence"/>
</dbReference>
<proteinExistence type="predicted"/>
<evidence type="ECO:0000313" key="1">
    <source>
        <dbReference type="EMBL" id="KHN22570.1"/>
    </source>
</evidence>
<protein>
    <submittedName>
        <fullName evidence="1">Uncharacterized protein</fullName>
    </submittedName>
</protein>
<dbReference type="EMBL" id="KN657115">
    <property type="protein sequence ID" value="KHN22570.1"/>
    <property type="molecule type" value="Genomic_DNA"/>
</dbReference>